<dbReference type="GO" id="GO:0019752">
    <property type="term" value="P:carboxylic acid metabolic process"/>
    <property type="evidence" value="ECO:0007669"/>
    <property type="project" value="InterPro"/>
</dbReference>
<gene>
    <name evidence="8" type="ORF">CDCA_CDCA05G1663</name>
</gene>
<dbReference type="AlphaFoldDB" id="A0AAV9IUX5"/>
<dbReference type="GO" id="GO:0005737">
    <property type="term" value="C:cytoplasm"/>
    <property type="evidence" value="ECO:0007669"/>
    <property type="project" value="TreeGrafter"/>
</dbReference>
<dbReference type="Pfam" id="PF00282">
    <property type="entry name" value="Pyridoxal_deC"/>
    <property type="match status" value="1"/>
</dbReference>
<feature type="modified residue" description="N6-(pyridoxal phosphate)lysine" evidence="6">
    <location>
        <position position="353"/>
    </location>
</feature>
<dbReference type="EMBL" id="JANCYW010000005">
    <property type="protein sequence ID" value="KAK4535638.1"/>
    <property type="molecule type" value="Genomic_DNA"/>
</dbReference>
<sequence>MEAERDGEARQYAEEYCQLLEWVSGRLEQYVRQVLSEGASVPGEPAAGDGARHRPVDGRVVDYRPPKEVESIVGRHFQCWREGATRESLKALRALVDDVLTWSVRTQHPFFLHRLFAGADPVGQVAELLLATVNTSADTYTAAPFLTVLERRVVQALCERVGWEGGEGIFCAGGSFSNLVAMATARHALDALPQAADRRPRLAVFTSAQSHYGIRRNAVLMGLVDAPGHVDRDVYLVPCDANGCMEVEALRAMLVAFRRQRPDSQVLVNATAGTTVLSAFDPIRATHRVLVEAFVDDDDDDDDAAVESERQPRFWLHVDGALGGALLFSPTLRAAALDGLAECADSFALSAHKLLGAPQQCSVLLMRQRGRLHAAHSARAQYLFHDDDDQDDGAARWDLGDMTLTCGRRSDALKFWMMWMWRGDAGWAARVERAVQAARHLAREASQRHGFVLVGRDAEREQTFSPPYTNVCFYYVPRPWRQRWRTLEQIRCDAEPQRLQALTAAICRRLRHTGQALLNYSPLEDQHLPPFLRVALNSPWAGDGRHRRHLLDLIEDAGEAWSVQQPAAP</sequence>
<dbReference type="PANTHER" id="PTHR45677">
    <property type="entry name" value="GLUTAMATE DECARBOXYLASE-RELATED"/>
    <property type="match status" value="1"/>
</dbReference>
<dbReference type="Gene3D" id="3.90.1150.170">
    <property type="match status" value="1"/>
</dbReference>
<dbReference type="Proteomes" id="UP001301350">
    <property type="component" value="Unassembled WGS sequence"/>
</dbReference>
<name>A0AAV9IUX5_CYACA</name>
<evidence type="ECO:0008006" key="10">
    <source>
        <dbReference type="Google" id="ProtNLM"/>
    </source>
</evidence>
<dbReference type="Gene3D" id="3.40.640.10">
    <property type="entry name" value="Type I PLP-dependent aspartate aminotransferase-like (Major domain)"/>
    <property type="match status" value="1"/>
</dbReference>
<evidence type="ECO:0000256" key="7">
    <source>
        <dbReference type="RuleBase" id="RU000382"/>
    </source>
</evidence>
<evidence type="ECO:0000256" key="2">
    <source>
        <dbReference type="ARBA" id="ARBA00009533"/>
    </source>
</evidence>
<dbReference type="InterPro" id="IPR015424">
    <property type="entry name" value="PyrdxlP-dep_Trfase"/>
</dbReference>
<dbReference type="SUPFAM" id="SSF53383">
    <property type="entry name" value="PLP-dependent transferases"/>
    <property type="match status" value="1"/>
</dbReference>
<comment type="cofactor">
    <cofactor evidence="1 6 7">
        <name>pyridoxal 5'-phosphate</name>
        <dbReference type="ChEBI" id="CHEBI:597326"/>
    </cofactor>
</comment>
<evidence type="ECO:0000313" key="8">
    <source>
        <dbReference type="EMBL" id="KAK4535638.1"/>
    </source>
</evidence>
<dbReference type="InterPro" id="IPR015421">
    <property type="entry name" value="PyrdxlP-dep_Trfase_major"/>
</dbReference>
<keyword evidence="4 6" id="KW-0663">Pyridoxal phosphate</keyword>
<evidence type="ECO:0000256" key="4">
    <source>
        <dbReference type="ARBA" id="ARBA00022898"/>
    </source>
</evidence>
<reference evidence="8 9" key="1">
    <citation type="submission" date="2022-07" db="EMBL/GenBank/DDBJ databases">
        <title>Genome-wide signatures of adaptation to extreme environments.</title>
        <authorList>
            <person name="Cho C.H."/>
            <person name="Yoon H.S."/>
        </authorList>
    </citation>
    <scope>NUCLEOTIDE SEQUENCE [LARGE SCALE GENOMIC DNA]</scope>
    <source>
        <strain evidence="8 9">DBV 063 E5</strain>
    </source>
</reference>
<keyword evidence="3" id="KW-0210">Decarboxylase</keyword>
<dbReference type="GO" id="GO:0016831">
    <property type="term" value="F:carboxy-lyase activity"/>
    <property type="evidence" value="ECO:0007669"/>
    <property type="project" value="UniProtKB-KW"/>
</dbReference>
<keyword evidence="9" id="KW-1185">Reference proteome</keyword>
<dbReference type="GO" id="GO:0030170">
    <property type="term" value="F:pyridoxal phosphate binding"/>
    <property type="evidence" value="ECO:0007669"/>
    <property type="project" value="InterPro"/>
</dbReference>
<dbReference type="InterPro" id="IPR002129">
    <property type="entry name" value="PyrdxlP-dep_de-COase"/>
</dbReference>
<protein>
    <recommendedName>
        <fullName evidence="10">Cysteine sulfinic acid decarboxylase</fullName>
    </recommendedName>
</protein>
<evidence type="ECO:0000313" key="9">
    <source>
        <dbReference type="Proteomes" id="UP001301350"/>
    </source>
</evidence>
<accession>A0AAV9IUX5</accession>
<comment type="caution">
    <text evidence="8">The sequence shown here is derived from an EMBL/GenBank/DDBJ whole genome shotgun (WGS) entry which is preliminary data.</text>
</comment>
<organism evidence="8 9">
    <name type="scientific">Cyanidium caldarium</name>
    <name type="common">Red alga</name>
    <dbReference type="NCBI Taxonomy" id="2771"/>
    <lineage>
        <taxon>Eukaryota</taxon>
        <taxon>Rhodophyta</taxon>
        <taxon>Bangiophyceae</taxon>
        <taxon>Cyanidiales</taxon>
        <taxon>Cyanidiaceae</taxon>
        <taxon>Cyanidium</taxon>
    </lineage>
</organism>
<evidence type="ECO:0000256" key="6">
    <source>
        <dbReference type="PIRSR" id="PIRSR602129-50"/>
    </source>
</evidence>
<evidence type="ECO:0000256" key="1">
    <source>
        <dbReference type="ARBA" id="ARBA00001933"/>
    </source>
</evidence>
<keyword evidence="5 7" id="KW-0456">Lyase</keyword>
<proteinExistence type="inferred from homology"/>
<evidence type="ECO:0000256" key="3">
    <source>
        <dbReference type="ARBA" id="ARBA00022793"/>
    </source>
</evidence>
<dbReference type="PANTHER" id="PTHR45677:SF8">
    <property type="entry name" value="CYSTEINE SULFINIC ACID DECARBOXYLASE"/>
    <property type="match status" value="1"/>
</dbReference>
<comment type="similarity">
    <text evidence="2 7">Belongs to the group II decarboxylase family.</text>
</comment>
<evidence type="ECO:0000256" key="5">
    <source>
        <dbReference type="ARBA" id="ARBA00023239"/>
    </source>
</evidence>